<evidence type="ECO:0000256" key="1">
    <source>
        <dbReference type="ARBA" id="ARBA00004202"/>
    </source>
</evidence>
<evidence type="ECO:0000256" key="3">
    <source>
        <dbReference type="ARBA" id="ARBA00022448"/>
    </source>
</evidence>
<evidence type="ECO:0000313" key="10">
    <source>
        <dbReference type="Proteomes" id="UP001589619"/>
    </source>
</evidence>
<dbReference type="InterPro" id="IPR003439">
    <property type="entry name" value="ABC_transporter-like_ATP-bd"/>
</dbReference>
<evidence type="ECO:0000256" key="6">
    <source>
        <dbReference type="ARBA" id="ARBA00022840"/>
    </source>
</evidence>
<dbReference type="NCBIfam" id="TIGR01727">
    <property type="entry name" value="oligo_HPY"/>
    <property type="match status" value="1"/>
</dbReference>
<evidence type="ECO:0000256" key="4">
    <source>
        <dbReference type="ARBA" id="ARBA00022475"/>
    </source>
</evidence>
<name>A0ABV5W0U7_9BACL</name>
<keyword evidence="7" id="KW-0472">Membrane</keyword>
<dbReference type="PANTHER" id="PTHR43297">
    <property type="entry name" value="OLIGOPEPTIDE TRANSPORT ATP-BINDING PROTEIN APPD"/>
    <property type="match status" value="1"/>
</dbReference>
<dbReference type="Gene3D" id="3.40.50.300">
    <property type="entry name" value="P-loop containing nucleotide triphosphate hydrolases"/>
    <property type="match status" value="1"/>
</dbReference>
<organism evidence="9 10">
    <name type="scientific">Paenibacillus hodogayensis</name>
    <dbReference type="NCBI Taxonomy" id="279208"/>
    <lineage>
        <taxon>Bacteria</taxon>
        <taxon>Bacillati</taxon>
        <taxon>Bacillota</taxon>
        <taxon>Bacilli</taxon>
        <taxon>Bacillales</taxon>
        <taxon>Paenibacillaceae</taxon>
        <taxon>Paenibacillus</taxon>
    </lineage>
</organism>
<keyword evidence="10" id="KW-1185">Reference proteome</keyword>
<dbReference type="PROSITE" id="PS50893">
    <property type="entry name" value="ABC_TRANSPORTER_2"/>
    <property type="match status" value="1"/>
</dbReference>
<evidence type="ECO:0000256" key="7">
    <source>
        <dbReference type="ARBA" id="ARBA00023136"/>
    </source>
</evidence>
<comment type="subcellular location">
    <subcellularLocation>
        <location evidence="1">Cell membrane</location>
        <topology evidence="1">Peripheral membrane protein</topology>
    </subcellularLocation>
</comment>
<comment type="similarity">
    <text evidence="2">Belongs to the ABC transporter superfamily.</text>
</comment>
<dbReference type="SMART" id="SM00382">
    <property type="entry name" value="AAA"/>
    <property type="match status" value="1"/>
</dbReference>
<dbReference type="Pfam" id="PF08352">
    <property type="entry name" value="oligo_HPY"/>
    <property type="match status" value="1"/>
</dbReference>
<dbReference type="SUPFAM" id="SSF52540">
    <property type="entry name" value="P-loop containing nucleoside triphosphate hydrolases"/>
    <property type="match status" value="1"/>
</dbReference>
<dbReference type="PROSITE" id="PS00211">
    <property type="entry name" value="ABC_TRANSPORTER_1"/>
    <property type="match status" value="1"/>
</dbReference>
<dbReference type="CDD" id="cd03257">
    <property type="entry name" value="ABC_NikE_OppD_transporters"/>
    <property type="match status" value="1"/>
</dbReference>
<reference evidence="9 10" key="1">
    <citation type="submission" date="2024-09" db="EMBL/GenBank/DDBJ databases">
        <authorList>
            <person name="Sun Q."/>
            <person name="Mori K."/>
        </authorList>
    </citation>
    <scope>NUCLEOTIDE SEQUENCE [LARGE SCALE GENOMIC DNA]</scope>
    <source>
        <strain evidence="9 10">JCM 12520</strain>
    </source>
</reference>
<accession>A0ABV5W0U7</accession>
<proteinExistence type="inferred from homology"/>
<sequence length="328" mass="36358">MSKPLLSIQNLKTYFTRSGKEVHAVDGIDLDIEPRQIVCVVGESGCGKSITSLSIMGLIPKPSGRIVDGQILFNGTDLVKLKEEELAEIRGNEISMIFQEPMTSLNPVLTIGDQMTEVLHRHRKVSKQQAWGMAIDMLKYVGVGRAEKIVSDYPHRLSGGMRQRVMIGMAMICEPKLLIADEPTTALDVTIQAQVLELMRQMREQYDTSVLMITHDLGVVAEIADYVVVMYAGQIVEKADADTIFERPLHPYTQALLQSIPSLDEVKESLYSIPGTVPDASNYPVGCRFADRCAVAQPSCREKPPQLREIEPGHYARCDLIGKKGVHP</sequence>
<comment type="caution">
    <text evidence="9">The sequence shown here is derived from an EMBL/GenBank/DDBJ whole genome shotgun (WGS) entry which is preliminary data.</text>
</comment>
<dbReference type="RefSeq" id="WP_344914281.1">
    <property type="nucleotide sequence ID" value="NZ_BAAAYO010000013.1"/>
</dbReference>
<dbReference type="EMBL" id="JBHMAG010000014">
    <property type="protein sequence ID" value="MFB9754138.1"/>
    <property type="molecule type" value="Genomic_DNA"/>
</dbReference>
<dbReference type="InterPro" id="IPR003593">
    <property type="entry name" value="AAA+_ATPase"/>
</dbReference>
<feature type="domain" description="ABC transporter" evidence="8">
    <location>
        <begin position="6"/>
        <end position="257"/>
    </location>
</feature>
<gene>
    <name evidence="9" type="ORF">ACFFNY_21430</name>
</gene>
<evidence type="ECO:0000259" key="8">
    <source>
        <dbReference type="PROSITE" id="PS50893"/>
    </source>
</evidence>
<dbReference type="PANTHER" id="PTHR43297:SF2">
    <property type="entry name" value="DIPEPTIDE TRANSPORT ATP-BINDING PROTEIN DPPD"/>
    <property type="match status" value="1"/>
</dbReference>
<dbReference type="GO" id="GO:0005524">
    <property type="term" value="F:ATP binding"/>
    <property type="evidence" value="ECO:0007669"/>
    <property type="project" value="UniProtKB-KW"/>
</dbReference>
<protein>
    <submittedName>
        <fullName evidence="9">ABC transporter ATP-binding protein</fullName>
    </submittedName>
</protein>
<keyword evidence="4" id="KW-1003">Cell membrane</keyword>
<evidence type="ECO:0000256" key="5">
    <source>
        <dbReference type="ARBA" id="ARBA00022741"/>
    </source>
</evidence>
<keyword evidence="6 9" id="KW-0067">ATP-binding</keyword>
<dbReference type="InterPro" id="IPR017871">
    <property type="entry name" value="ABC_transporter-like_CS"/>
</dbReference>
<dbReference type="Pfam" id="PF00005">
    <property type="entry name" value="ABC_tran"/>
    <property type="match status" value="1"/>
</dbReference>
<dbReference type="InterPro" id="IPR027417">
    <property type="entry name" value="P-loop_NTPase"/>
</dbReference>
<dbReference type="InterPro" id="IPR013563">
    <property type="entry name" value="Oligopep_ABC_C"/>
</dbReference>
<dbReference type="Proteomes" id="UP001589619">
    <property type="component" value="Unassembled WGS sequence"/>
</dbReference>
<keyword evidence="3" id="KW-0813">Transport</keyword>
<evidence type="ECO:0000313" key="9">
    <source>
        <dbReference type="EMBL" id="MFB9754138.1"/>
    </source>
</evidence>
<dbReference type="InterPro" id="IPR050388">
    <property type="entry name" value="ABC_Ni/Peptide_Import"/>
</dbReference>
<keyword evidence="5" id="KW-0547">Nucleotide-binding</keyword>
<evidence type="ECO:0000256" key="2">
    <source>
        <dbReference type="ARBA" id="ARBA00005417"/>
    </source>
</evidence>